<feature type="transmembrane region" description="Helical" evidence="1">
    <location>
        <begin position="88"/>
        <end position="117"/>
    </location>
</feature>
<dbReference type="RefSeq" id="WP_218120863.1">
    <property type="nucleotide sequence ID" value="NZ_FNFC01000006.1"/>
</dbReference>
<dbReference type="HAMAP" id="MF_02093">
    <property type="entry name" value="Beta_carotene_diox"/>
    <property type="match status" value="1"/>
</dbReference>
<dbReference type="GO" id="GO:0003834">
    <property type="term" value="F:beta-carotene 15,15'-dioxygenase activity"/>
    <property type="evidence" value="ECO:0007669"/>
    <property type="project" value="UniProtKB-EC"/>
</dbReference>
<keyword evidence="3" id="KW-1185">Reference proteome</keyword>
<keyword evidence="2" id="KW-0503">Monooxygenase</keyword>
<feature type="transmembrane region" description="Helical" evidence="1">
    <location>
        <begin position="274"/>
        <end position="298"/>
    </location>
</feature>
<dbReference type="STRING" id="890420.SAMN05216226_10682"/>
<keyword evidence="1" id="KW-1133">Transmembrane helix</keyword>
<dbReference type="OrthoDB" id="206064at2157"/>
<feature type="transmembrane region" description="Helical" evidence="1">
    <location>
        <begin position="310"/>
        <end position="329"/>
    </location>
</feature>
<dbReference type="GO" id="GO:0010436">
    <property type="term" value="F:carotenoid dioxygenase activity"/>
    <property type="evidence" value="ECO:0007669"/>
    <property type="project" value="UniProtKB-UniRule"/>
</dbReference>
<feature type="transmembrane region" description="Helical" evidence="1">
    <location>
        <begin position="194"/>
        <end position="212"/>
    </location>
</feature>
<comment type="caution">
    <text evidence="1">Lacks conserved residue(s) required for the propagation of feature annotation.</text>
</comment>
<comment type="catalytic activity">
    <reaction evidence="1">
        <text>all-trans-beta-carotene + O2 = 2 all-trans-retinal</text>
        <dbReference type="Rhea" id="RHEA:32887"/>
        <dbReference type="ChEBI" id="CHEBI:15379"/>
        <dbReference type="ChEBI" id="CHEBI:17579"/>
        <dbReference type="ChEBI" id="CHEBI:17898"/>
        <dbReference type="EC" id="1.13.11.63"/>
    </reaction>
</comment>
<comment type="similarity">
    <text evidence="1">Belongs to the Brp/Blh beta-carotene diooxygenase family.</text>
</comment>
<dbReference type="Proteomes" id="UP000198856">
    <property type="component" value="Unassembled WGS sequence"/>
</dbReference>
<proteinExistence type="inferred from homology"/>
<dbReference type="AlphaFoldDB" id="A0A1G8VC23"/>
<dbReference type="NCBIfam" id="TIGR03753">
    <property type="entry name" value="blh_monoox"/>
    <property type="match status" value="1"/>
</dbReference>
<keyword evidence="1" id="KW-0479">Metal-binding</keyword>
<dbReference type="InterPro" id="IPR022270">
    <property type="entry name" value="Blh_diox"/>
</dbReference>
<dbReference type="GO" id="GO:0005506">
    <property type="term" value="F:iron ion binding"/>
    <property type="evidence" value="ECO:0007669"/>
    <property type="project" value="UniProtKB-UniRule"/>
</dbReference>
<keyword evidence="1" id="KW-0812">Transmembrane</keyword>
<dbReference type="GO" id="GO:0016121">
    <property type="term" value="P:carotene catabolic process"/>
    <property type="evidence" value="ECO:0007669"/>
    <property type="project" value="UniProtKB-UniRule"/>
</dbReference>
<keyword evidence="1" id="KW-0223">Dioxygenase</keyword>
<dbReference type="GO" id="GO:0004497">
    <property type="term" value="F:monooxygenase activity"/>
    <property type="evidence" value="ECO:0007669"/>
    <property type="project" value="UniProtKB-KW"/>
</dbReference>
<name>A0A1G8VC23_9EURY</name>
<feature type="transmembrane region" description="Helical" evidence="1">
    <location>
        <begin position="20"/>
        <end position="45"/>
    </location>
</feature>
<evidence type="ECO:0000256" key="1">
    <source>
        <dbReference type="HAMAP-Rule" id="MF_02093"/>
    </source>
</evidence>
<sequence length="343" mass="36796">MATERQRVDWLQPRRIEDWFVFLSRGSLLAVTAAAVLAAVAGVSLDVETQMLVYLVGMVVLNLPHGGFEHFENVRHRGVPFGIRYVAVYLAVLVAFVATFFVAPILALGLAFVTAIAKGGHGDLHVLDAVVGSGHLESRVQRGLAAFVRGGAIMIVPLVAQPEVFYGFSSYMLSMFDPGLTGVLWERMELARRLFGGCYGVALVAHLLLGYLRGGASTTWLVEAGETVLLVAYFAVVPVVVAVGLYFPLWYSLRQGGRSAVARRQAATETHSTGFVLGVLAAGGLVTAAIAAAFWLAVPNPLGNADLLPGLVAFYTIFVCIVALPHVVVGEWLDSDRGIWYVP</sequence>
<accession>A0A1G8VC23</accession>
<keyword evidence="1" id="KW-0408">Iron</keyword>
<evidence type="ECO:0000313" key="3">
    <source>
        <dbReference type="Proteomes" id="UP000198856"/>
    </source>
</evidence>
<dbReference type="Pfam" id="PF15461">
    <property type="entry name" value="BCD"/>
    <property type="match status" value="1"/>
</dbReference>
<keyword evidence="1" id="KW-1003">Cell membrane</keyword>
<dbReference type="EC" id="1.13.11.63" evidence="1"/>
<gene>
    <name evidence="2" type="ORF">SAMN05216226_10682</name>
</gene>
<comment type="cofactor">
    <cofactor evidence="1">
        <name>Fe(2+)</name>
        <dbReference type="ChEBI" id="CHEBI:29033"/>
    </cofactor>
</comment>
<organism evidence="2 3">
    <name type="scientific">Halovenus aranensis</name>
    <dbReference type="NCBI Taxonomy" id="890420"/>
    <lineage>
        <taxon>Archaea</taxon>
        <taxon>Methanobacteriati</taxon>
        <taxon>Methanobacteriota</taxon>
        <taxon>Stenosarchaea group</taxon>
        <taxon>Halobacteria</taxon>
        <taxon>Halobacteriales</taxon>
        <taxon>Haloarculaceae</taxon>
        <taxon>Halovenus</taxon>
    </lineage>
</organism>
<evidence type="ECO:0000313" key="2">
    <source>
        <dbReference type="EMBL" id="SDJ62690.1"/>
    </source>
</evidence>
<keyword evidence="1" id="KW-0560">Oxidoreductase</keyword>
<dbReference type="EMBL" id="FNFC01000006">
    <property type="protein sequence ID" value="SDJ62690.1"/>
    <property type="molecule type" value="Genomic_DNA"/>
</dbReference>
<dbReference type="GO" id="GO:0005886">
    <property type="term" value="C:plasma membrane"/>
    <property type="evidence" value="ECO:0007669"/>
    <property type="project" value="UniProtKB-SubCell"/>
</dbReference>
<comment type="subcellular location">
    <subcellularLocation>
        <location evidence="1">Cell membrane</location>
        <topology evidence="1">Multi-pass membrane protein</topology>
    </subcellularLocation>
</comment>
<feature type="transmembrane region" description="Helical" evidence="1">
    <location>
        <begin position="232"/>
        <end position="253"/>
    </location>
</feature>
<protein>
    <recommendedName>
        <fullName evidence="1">Probable beta-carotene 15,15'-dioxygenase</fullName>
        <ecNumber evidence="1">1.13.11.63</ecNumber>
    </recommendedName>
</protein>
<comment type="function">
    <text evidence="1">Catalyzes the cleavage of beta-carotene at its central double bond (15,15') to yield two molecules of all-trans-retinal.</text>
</comment>
<keyword evidence="1" id="KW-0472">Membrane</keyword>
<reference evidence="2 3" key="1">
    <citation type="submission" date="2016-10" db="EMBL/GenBank/DDBJ databases">
        <authorList>
            <person name="de Groot N.N."/>
        </authorList>
    </citation>
    <scope>NUCLEOTIDE SEQUENCE [LARGE SCALE GENOMIC DNA]</scope>
    <source>
        <strain evidence="2 3">IBRC-M10015</strain>
    </source>
</reference>
<feature type="transmembrane region" description="Helical" evidence="1">
    <location>
        <begin position="51"/>
        <end position="68"/>
    </location>
</feature>